<comment type="caution">
    <text evidence="2">The sequence shown here is derived from an EMBL/GenBank/DDBJ whole genome shotgun (WGS) entry which is preliminary data.</text>
</comment>
<reference evidence="2" key="1">
    <citation type="submission" date="2019-12" db="EMBL/GenBank/DDBJ databases">
        <title>Microbes associate with the intestines of laboratory mice.</title>
        <authorList>
            <person name="Navarre W."/>
            <person name="Wong E."/>
        </authorList>
    </citation>
    <scope>NUCLEOTIDE SEQUENCE</scope>
    <source>
        <strain evidence="2">NM79_F5</strain>
    </source>
</reference>
<evidence type="ECO:0000313" key="2">
    <source>
        <dbReference type="EMBL" id="MVX64428.1"/>
    </source>
</evidence>
<accession>A0A964RMP0</accession>
<feature type="transmembrane region" description="Helical" evidence="1">
    <location>
        <begin position="214"/>
        <end position="236"/>
    </location>
</feature>
<feature type="transmembrane region" description="Helical" evidence="1">
    <location>
        <begin position="306"/>
        <end position="330"/>
    </location>
</feature>
<name>A0A964RMP0_9CLOT</name>
<dbReference type="InterPro" id="IPR012507">
    <property type="entry name" value="YibE_F"/>
</dbReference>
<dbReference type="AlphaFoldDB" id="A0A964RMP0"/>
<feature type="transmembrane region" description="Helical" evidence="1">
    <location>
        <begin position="256"/>
        <end position="285"/>
    </location>
</feature>
<feature type="transmembrane region" description="Helical" evidence="1">
    <location>
        <begin position="350"/>
        <end position="373"/>
    </location>
</feature>
<evidence type="ECO:0000256" key="1">
    <source>
        <dbReference type="SAM" id="Phobius"/>
    </source>
</evidence>
<feature type="transmembrane region" description="Helical" evidence="1">
    <location>
        <begin position="161"/>
        <end position="179"/>
    </location>
</feature>
<evidence type="ECO:0000313" key="3">
    <source>
        <dbReference type="Proteomes" id="UP000656077"/>
    </source>
</evidence>
<keyword evidence="1" id="KW-0472">Membrane</keyword>
<dbReference type="PANTHER" id="PTHR41771">
    <property type="entry name" value="MEMBRANE PROTEIN-RELATED"/>
    <property type="match status" value="1"/>
</dbReference>
<dbReference type="RefSeq" id="WP_160359382.1">
    <property type="nucleotide sequence ID" value="NZ_WSRQ01000017.1"/>
</dbReference>
<keyword evidence="1" id="KW-0812">Transmembrane</keyword>
<protein>
    <submittedName>
        <fullName evidence="2">YibE/F family protein</fullName>
    </submittedName>
</protein>
<feature type="transmembrane region" description="Helical" evidence="1">
    <location>
        <begin position="185"/>
        <end position="207"/>
    </location>
</feature>
<feature type="transmembrane region" description="Helical" evidence="1">
    <location>
        <begin position="21"/>
        <end position="38"/>
    </location>
</feature>
<dbReference type="EMBL" id="WSRQ01000017">
    <property type="protein sequence ID" value="MVX64428.1"/>
    <property type="molecule type" value="Genomic_DNA"/>
</dbReference>
<gene>
    <name evidence="2" type="ORF">GKZ28_12075</name>
</gene>
<keyword evidence="1" id="KW-1133">Transmembrane helix</keyword>
<dbReference type="Pfam" id="PF07907">
    <property type="entry name" value="YibE_F"/>
    <property type="match status" value="1"/>
</dbReference>
<dbReference type="PANTHER" id="PTHR41771:SF1">
    <property type="entry name" value="MEMBRANE PROTEIN"/>
    <property type="match status" value="1"/>
</dbReference>
<organism evidence="2 3">
    <name type="scientific">Clostridium chromiireducens</name>
    <dbReference type="NCBI Taxonomy" id="225345"/>
    <lineage>
        <taxon>Bacteria</taxon>
        <taxon>Bacillati</taxon>
        <taxon>Bacillota</taxon>
        <taxon>Clostridia</taxon>
        <taxon>Eubacteriales</taxon>
        <taxon>Clostridiaceae</taxon>
        <taxon>Clostridium</taxon>
    </lineage>
</organism>
<proteinExistence type="predicted"/>
<sequence>MYKYFLNKCIEKIQNDKTRTIIIILLIVITSSLSLYFISNNEILYSKPIARIISVNDEESKKEDSNGKTESIKSQKIQAVILNGIYKGKTVELNNIASFSQANDFNLKVNDEVFISITDNDNLQINSAKILEFKRDTYVIYILNIFIVLIIIIGRFKGFKSLVSVVVNILILLAVIKLFTQGSDLLFLSIIASILFVTLSILIVSGLNKKTVSAIAGTLIGTLLSVLIAGIVIKLNNWSGIHFEEMEFLTHPPEKIFFIELIIGTLGGIMDIAISISSAIEELYAKNPNIQRKAVINSAREIGQDIMGTMANTLVFAYLSGSIPTILLLLRNGIPITYIINFNLSLEFMRALIGSIGIVLSIPITIFTSIIILKKQMIGEIVKS</sequence>
<feature type="transmembrane region" description="Helical" evidence="1">
    <location>
        <begin position="138"/>
        <end position="154"/>
    </location>
</feature>
<dbReference type="Proteomes" id="UP000656077">
    <property type="component" value="Unassembled WGS sequence"/>
</dbReference>